<dbReference type="Pfam" id="PF00501">
    <property type="entry name" value="AMP-binding"/>
    <property type="match status" value="1"/>
</dbReference>
<dbReference type="InterPro" id="IPR025110">
    <property type="entry name" value="AMP-bd_C"/>
</dbReference>
<proteinExistence type="predicted"/>
<dbReference type="InterPro" id="IPR045851">
    <property type="entry name" value="AMP-bd_C_sf"/>
</dbReference>
<sequence>MIKMSMCTESEIMENTTCFKITGPVYDVNGVTLHSLVEEAVAKHAENDCVICDKGTTRTCLTYSHLWDLVLKVEHELSPFVIKGEVVSLCLKVDERMPAVLIGILKMGMAFYNFNAKSCCFSTEITSQLGSRVVIVHQDFEKNVAEALAQKEMVFEQHTVHDNDLHDLSVFVIKERERKFYDCGLAYCITTSGTTGRPKVIQVPHSCIVPNILHLRKIFNLTPADLVLCATSLTFDPMIVEIFTTLSSGASLLVVSPDKKMNASLLLDTIVRNKVTVMQVTPSLLYSGNLFALLGHNSCLRVLALGGEQFPSTEWLAKNRDSKNETQLVNLYGVTEVSCWAMYYVVTEEDIRENNKIPLGKPLANTEVEIVIVQDTGEKTFGQVCISGNGRQCVIGEDPQSQFSDVSNRGVNTGDFVEIQGDNWYFCGRQDSQLKRNGHRINLLEIKNVALSCQNITACEVLHIKRWQKIVVFVMLLDGVHNNTREVVLRHMHSRLPSYSLPDDVHIVQEIPVTEHGKADIRLLEKLYCTLKTKKLEDGDLVEYLASAWMDLLEVNEYHLIVSNFVLDGGDSIKAVQLANELEAKLKRRLPFLMGILMNQTFQQVKQYVIAAARNGDKDLCEYEKTNSPETKEKFVHTFPGNENDLFDSAENKTNMVSRQVTSTIVMNESDTGFVRGYKDNISEINAVVELHFTNIDQRKIEEKVGSNETSNSSFSGEVNEKFSASSLKRKKLNQNKPEDKYLFENVDIARDDTNHQLHAKSEESSTSEAVINLDRSDFKHFSNISTIEAASKNGVKRTKCSDPFLVSISGGNKIHFLQPAFDLGVNDNFVRNIMEHICIEKNNHEEVSSQRIEKVRIQLKLVWKHDMKKCVDASPVIAIGKHRSVVFVGSHSYMFSAIELHTGNILWSLTFPYRIMEQAALSVCGTKIIVCCVDGYVYVLDSHSGAILWQFNTGSALQCAPTVDYVSGHVFVRNFNDVYVCLDVKEYREVWRVSLPDLPGKTSGAVSHCPHQVYFTSSRYGVVFPLDSDNGWVLWQYKIGIPVLVSPVVSSRGVLVACTDGQLYHITHSGELIWKTRVCNTGRISSPPSLEISDLGLAIGNNRTLSKIFIGTHNDNNKTDSSIVVINAENGCIETSRSILSGIPTSVFPYTLRIGCVRKNIDKTCTQGRTTEDNCTTHDKKINIVLFTDTHGMNITSASTFDILCQVGGFQKEIWSSPVLYDNFVVFGCRDNHVYCFKISASQTE</sequence>
<dbReference type="AlphaFoldDB" id="A0A9D4J908"/>
<dbReference type="PANTHER" id="PTHR44394:SF1">
    <property type="entry name" value="BETA-ALANINE-ACTIVATING ENZYME"/>
    <property type="match status" value="1"/>
</dbReference>
<dbReference type="EMBL" id="JAIWYP010000007">
    <property type="protein sequence ID" value="KAH3803000.1"/>
    <property type="molecule type" value="Genomic_DNA"/>
</dbReference>
<dbReference type="InterPro" id="IPR002372">
    <property type="entry name" value="PQQ_rpt_dom"/>
</dbReference>
<keyword evidence="3" id="KW-1185">Reference proteome</keyword>
<dbReference type="Proteomes" id="UP000828390">
    <property type="component" value="Unassembled WGS sequence"/>
</dbReference>
<accession>A0A9D4J908</accession>
<dbReference type="InterPro" id="IPR036736">
    <property type="entry name" value="ACP-like_sf"/>
</dbReference>
<dbReference type="InterPro" id="IPR052091">
    <property type="entry name" value="Beta-ala_Activ/Resist"/>
</dbReference>
<dbReference type="Pfam" id="PF13193">
    <property type="entry name" value="AMP-binding_C"/>
    <property type="match status" value="1"/>
</dbReference>
<dbReference type="GO" id="GO:0043041">
    <property type="term" value="P:amino acid activation for nonribosomal peptide biosynthetic process"/>
    <property type="evidence" value="ECO:0007669"/>
    <property type="project" value="TreeGrafter"/>
</dbReference>
<dbReference type="Gene3D" id="3.40.50.12780">
    <property type="entry name" value="N-terminal domain of ligase-like"/>
    <property type="match status" value="1"/>
</dbReference>
<dbReference type="PROSITE" id="PS50075">
    <property type="entry name" value="CARRIER"/>
    <property type="match status" value="1"/>
</dbReference>
<reference evidence="2" key="1">
    <citation type="journal article" date="2019" name="bioRxiv">
        <title>The Genome of the Zebra Mussel, Dreissena polymorpha: A Resource for Invasive Species Research.</title>
        <authorList>
            <person name="McCartney M.A."/>
            <person name="Auch B."/>
            <person name="Kono T."/>
            <person name="Mallez S."/>
            <person name="Zhang Y."/>
            <person name="Obille A."/>
            <person name="Becker A."/>
            <person name="Abrahante J.E."/>
            <person name="Garbe J."/>
            <person name="Badalamenti J.P."/>
            <person name="Herman A."/>
            <person name="Mangelson H."/>
            <person name="Liachko I."/>
            <person name="Sullivan S."/>
            <person name="Sone E.D."/>
            <person name="Koren S."/>
            <person name="Silverstein K.A.T."/>
            <person name="Beckman K.B."/>
            <person name="Gohl D.M."/>
        </authorList>
    </citation>
    <scope>NUCLEOTIDE SEQUENCE</scope>
    <source>
        <strain evidence="2">Duluth1</strain>
        <tissue evidence="2">Whole animal</tissue>
    </source>
</reference>
<dbReference type="Gene3D" id="1.10.1200.10">
    <property type="entry name" value="ACP-like"/>
    <property type="match status" value="1"/>
</dbReference>
<dbReference type="InterPro" id="IPR000873">
    <property type="entry name" value="AMP-dep_synth/lig_dom"/>
</dbReference>
<dbReference type="Gene3D" id="3.30.300.30">
    <property type="match status" value="1"/>
</dbReference>
<evidence type="ECO:0000313" key="3">
    <source>
        <dbReference type="Proteomes" id="UP000828390"/>
    </source>
</evidence>
<reference evidence="2" key="2">
    <citation type="submission" date="2020-11" db="EMBL/GenBank/DDBJ databases">
        <authorList>
            <person name="McCartney M.A."/>
            <person name="Auch B."/>
            <person name="Kono T."/>
            <person name="Mallez S."/>
            <person name="Becker A."/>
            <person name="Gohl D.M."/>
            <person name="Silverstein K.A.T."/>
            <person name="Koren S."/>
            <person name="Bechman K.B."/>
            <person name="Herman A."/>
            <person name="Abrahante J.E."/>
            <person name="Garbe J."/>
        </authorList>
    </citation>
    <scope>NUCLEOTIDE SEQUENCE</scope>
    <source>
        <strain evidence="2">Duluth1</strain>
        <tissue evidence="2">Whole animal</tissue>
    </source>
</reference>
<name>A0A9D4J908_DREPO</name>
<dbReference type="InterPro" id="IPR018391">
    <property type="entry name" value="PQQ_b-propeller_rpt"/>
</dbReference>
<organism evidence="2 3">
    <name type="scientific">Dreissena polymorpha</name>
    <name type="common">Zebra mussel</name>
    <name type="synonym">Mytilus polymorpha</name>
    <dbReference type="NCBI Taxonomy" id="45954"/>
    <lineage>
        <taxon>Eukaryota</taxon>
        <taxon>Metazoa</taxon>
        <taxon>Spiralia</taxon>
        <taxon>Lophotrochozoa</taxon>
        <taxon>Mollusca</taxon>
        <taxon>Bivalvia</taxon>
        <taxon>Autobranchia</taxon>
        <taxon>Heteroconchia</taxon>
        <taxon>Euheterodonta</taxon>
        <taxon>Imparidentia</taxon>
        <taxon>Neoheterodontei</taxon>
        <taxon>Myida</taxon>
        <taxon>Dreissenoidea</taxon>
        <taxon>Dreissenidae</taxon>
        <taxon>Dreissena</taxon>
    </lineage>
</organism>
<dbReference type="InterPro" id="IPR009081">
    <property type="entry name" value="PP-bd_ACP"/>
</dbReference>
<dbReference type="SUPFAM" id="SSF50998">
    <property type="entry name" value="Quinoprotein alcohol dehydrogenase-like"/>
    <property type="match status" value="1"/>
</dbReference>
<dbReference type="PANTHER" id="PTHR44394">
    <property type="entry name" value="BETA-ALANINE-ACTIVATING ENZYME"/>
    <property type="match status" value="1"/>
</dbReference>
<gene>
    <name evidence="2" type="ORF">DPMN_156698</name>
</gene>
<comment type="caution">
    <text evidence="2">The sequence shown here is derived from an EMBL/GenBank/DDBJ whole genome shotgun (WGS) entry which is preliminary data.</text>
</comment>
<dbReference type="InterPro" id="IPR042099">
    <property type="entry name" value="ANL_N_sf"/>
</dbReference>
<dbReference type="SMART" id="SM00564">
    <property type="entry name" value="PQQ"/>
    <property type="match status" value="4"/>
</dbReference>
<evidence type="ECO:0000313" key="2">
    <source>
        <dbReference type="EMBL" id="KAH3803000.1"/>
    </source>
</evidence>
<feature type="domain" description="Carrier" evidence="1">
    <location>
        <begin position="536"/>
        <end position="613"/>
    </location>
</feature>
<dbReference type="SUPFAM" id="SSF56801">
    <property type="entry name" value="Acetyl-CoA synthetase-like"/>
    <property type="match status" value="1"/>
</dbReference>
<dbReference type="Pfam" id="PF13570">
    <property type="entry name" value="Beta-prop_ACSF4"/>
    <property type="match status" value="1"/>
</dbReference>
<protein>
    <recommendedName>
        <fullName evidence="1">Carrier domain-containing protein</fullName>
    </recommendedName>
</protein>
<dbReference type="SUPFAM" id="SSF47336">
    <property type="entry name" value="ACP-like"/>
    <property type="match status" value="1"/>
</dbReference>
<dbReference type="InterPro" id="IPR011047">
    <property type="entry name" value="Quinoprotein_ADH-like_sf"/>
</dbReference>
<dbReference type="InterPro" id="IPR015943">
    <property type="entry name" value="WD40/YVTN_repeat-like_dom_sf"/>
</dbReference>
<dbReference type="Gene3D" id="2.130.10.10">
    <property type="entry name" value="YVTN repeat-like/Quinoprotein amine dehydrogenase"/>
    <property type="match status" value="2"/>
</dbReference>
<evidence type="ECO:0000259" key="1">
    <source>
        <dbReference type="PROSITE" id="PS50075"/>
    </source>
</evidence>